<name>A0A0C9Y6C1_9AGAM</name>
<dbReference type="OrthoDB" id="3246730at2759"/>
<dbReference type="InterPro" id="IPR040521">
    <property type="entry name" value="KDZ"/>
</dbReference>
<protein>
    <recommendedName>
        <fullName evidence="4">CxC1-like cysteine cluster associated with KDZ transposases domain-containing protein</fullName>
    </recommendedName>
</protein>
<proteinExistence type="predicted"/>
<evidence type="ECO:0000313" key="2">
    <source>
        <dbReference type="EMBL" id="KIK20250.1"/>
    </source>
</evidence>
<dbReference type="HOGENOM" id="CLU_013084_2_0_1"/>
<dbReference type="Pfam" id="PF18758">
    <property type="entry name" value="KDZ"/>
    <property type="match status" value="1"/>
</dbReference>
<feature type="region of interest" description="Disordered" evidence="1">
    <location>
        <begin position="700"/>
        <end position="742"/>
    </location>
</feature>
<reference evidence="3" key="2">
    <citation type="submission" date="2015-01" db="EMBL/GenBank/DDBJ databases">
        <title>Evolutionary Origins and Diversification of the Mycorrhizal Mutualists.</title>
        <authorList>
            <consortium name="DOE Joint Genome Institute"/>
            <consortium name="Mycorrhizal Genomics Consortium"/>
            <person name="Kohler A."/>
            <person name="Kuo A."/>
            <person name="Nagy L.G."/>
            <person name="Floudas D."/>
            <person name="Copeland A."/>
            <person name="Barry K.W."/>
            <person name="Cichocki N."/>
            <person name="Veneault-Fourrey C."/>
            <person name="LaButti K."/>
            <person name="Lindquist E.A."/>
            <person name="Lipzen A."/>
            <person name="Lundell T."/>
            <person name="Morin E."/>
            <person name="Murat C."/>
            <person name="Riley R."/>
            <person name="Ohm R."/>
            <person name="Sun H."/>
            <person name="Tunlid A."/>
            <person name="Henrissat B."/>
            <person name="Grigoriev I.V."/>
            <person name="Hibbett D.S."/>
            <person name="Martin F."/>
        </authorList>
    </citation>
    <scope>NUCLEOTIDE SEQUENCE [LARGE SCALE GENOMIC DNA]</scope>
    <source>
        <strain evidence="3">441</strain>
    </source>
</reference>
<dbReference type="EMBL" id="KN833769">
    <property type="protein sequence ID" value="KIK20250.1"/>
    <property type="molecule type" value="Genomic_DNA"/>
</dbReference>
<accession>A0A0C9Y6C1</accession>
<dbReference type="Proteomes" id="UP000054018">
    <property type="component" value="Unassembled WGS sequence"/>
</dbReference>
<sequence>MYWHKALVEMAAAARKRQQERLGRMMPEEQQALEALREDRNKDQECEWEDAGNITFEDVLNGTEQLEELLGELFKDYSRKGPQRKDYQMRRDRILLRNEAFSQQLPALTQAYLDWSYAWAKEKSKEYFPKFNDDSGSAASWMVHVIDVYRTEKVTLGIRVTDHFITSALICQGVIPCSPIHPTTAVTFGALEFFRIAWLCSPHFSIQAFIKTLCDLQGRYLCRQFTIAFDLYLQIHAHVDSIVSQVLQRDSEDWRLKHACAACTYKLTGEPELKFKLLYAMDGNDSLKRVLRHLPDEIEDSHLPLSRDLPTGQVLTSSRYLSREYVNKFDVTGNTDPFSDEDSDANPCAGRWKNMDDAKTRKGWGVYDETGIFIAALAIIRDGKTILPNLKRDLPIEDDNIFCRWLEEEKEYLEGLSCEPLEETLHMEYWQRLGKLEVSSQQLRDILDTWNVFEPVGATTYGGDTRVTQRNETLRRHAQENYDRDLLLVQDLERKLSISRHWVPEDKEWQDAGRLVANREYRRALDNLESLVVARLFELTKMNRAGTGYKLRKHIAKALQTRSTAIKVALDRYNKCALAVRPPRQTLRWEQVVEYAFLADFDLLRDTLITYMHDEEHFLHTCKEKISNIHPALAHQVSQRRKLHSQFNGSHLKRLHDIAILPGFSGTLHPGESALKGPGESNIEPNIIIPSYLLAPIQHLPSSQPLHGDTHQDLEEEEDIEHEVEEASHTLQDVLEVSFDPE</sequence>
<dbReference type="PANTHER" id="PTHR33096">
    <property type="entry name" value="CXC2 DOMAIN-CONTAINING PROTEIN"/>
    <property type="match status" value="1"/>
</dbReference>
<dbReference type="STRING" id="765257.A0A0C9Y6C1"/>
<gene>
    <name evidence="2" type="ORF">PISMIDRAFT_13140</name>
</gene>
<dbReference type="PANTHER" id="PTHR33096:SF1">
    <property type="entry name" value="CXC1-LIKE CYSTEINE CLUSTER ASSOCIATED WITH KDZ TRANSPOSASES DOMAIN-CONTAINING PROTEIN"/>
    <property type="match status" value="1"/>
</dbReference>
<organism evidence="2 3">
    <name type="scientific">Pisolithus microcarpus 441</name>
    <dbReference type="NCBI Taxonomy" id="765257"/>
    <lineage>
        <taxon>Eukaryota</taxon>
        <taxon>Fungi</taxon>
        <taxon>Dikarya</taxon>
        <taxon>Basidiomycota</taxon>
        <taxon>Agaricomycotina</taxon>
        <taxon>Agaricomycetes</taxon>
        <taxon>Agaricomycetidae</taxon>
        <taxon>Boletales</taxon>
        <taxon>Sclerodermatineae</taxon>
        <taxon>Pisolithaceae</taxon>
        <taxon>Pisolithus</taxon>
    </lineage>
</organism>
<reference evidence="2 3" key="1">
    <citation type="submission" date="2014-04" db="EMBL/GenBank/DDBJ databases">
        <authorList>
            <consortium name="DOE Joint Genome Institute"/>
            <person name="Kuo A."/>
            <person name="Kohler A."/>
            <person name="Costa M.D."/>
            <person name="Nagy L.G."/>
            <person name="Floudas D."/>
            <person name="Copeland A."/>
            <person name="Barry K.W."/>
            <person name="Cichocki N."/>
            <person name="Veneault-Fourrey C."/>
            <person name="LaButti K."/>
            <person name="Lindquist E.A."/>
            <person name="Lipzen A."/>
            <person name="Lundell T."/>
            <person name="Morin E."/>
            <person name="Murat C."/>
            <person name="Sun H."/>
            <person name="Tunlid A."/>
            <person name="Henrissat B."/>
            <person name="Grigoriev I.V."/>
            <person name="Hibbett D.S."/>
            <person name="Martin F."/>
            <person name="Nordberg H.P."/>
            <person name="Cantor M.N."/>
            <person name="Hua S.X."/>
        </authorList>
    </citation>
    <scope>NUCLEOTIDE SEQUENCE [LARGE SCALE GENOMIC DNA]</scope>
    <source>
        <strain evidence="2 3">441</strain>
    </source>
</reference>
<evidence type="ECO:0008006" key="4">
    <source>
        <dbReference type="Google" id="ProtNLM"/>
    </source>
</evidence>
<dbReference type="AlphaFoldDB" id="A0A0C9Y6C1"/>
<evidence type="ECO:0000256" key="1">
    <source>
        <dbReference type="SAM" id="MobiDB-lite"/>
    </source>
</evidence>
<feature type="compositionally biased region" description="Acidic residues" evidence="1">
    <location>
        <begin position="714"/>
        <end position="724"/>
    </location>
</feature>
<evidence type="ECO:0000313" key="3">
    <source>
        <dbReference type="Proteomes" id="UP000054018"/>
    </source>
</evidence>
<keyword evidence="3" id="KW-1185">Reference proteome</keyword>